<dbReference type="GO" id="GO:0005789">
    <property type="term" value="C:endoplasmic reticulum membrane"/>
    <property type="evidence" value="ECO:0007669"/>
    <property type="project" value="TreeGrafter"/>
</dbReference>
<evidence type="ECO:0000256" key="4">
    <source>
        <dbReference type="ARBA" id="ARBA00022989"/>
    </source>
</evidence>
<comment type="similarity">
    <text evidence="2">Belongs to the ERGIC family.</text>
</comment>
<dbReference type="PANTHER" id="PTHR10984">
    <property type="entry name" value="ENDOPLASMIC RETICULUM-GOLGI INTERMEDIATE COMPARTMENT PROTEIN"/>
    <property type="match status" value="1"/>
</dbReference>
<dbReference type="OrthoDB" id="270930at2759"/>
<evidence type="ECO:0000259" key="7">
    <source>
        <dbReference type="Pfam" id="PF07970"/>
    </source>
</evidence>
<evidence type="ECO:0000256" key="5">
    <source>
        <dbReference type="ARBA" id="ARBA00023136"/>
    </source>
</evidence>
<evidence type="ECO:0000313" key="10">
    <source>
        <dbReference type="Proteomes" id="UP000242180"/>
    </source>
</evidence>
<feature type="transmembrane region" description="Helical" evidence="6">
    <location>
        <begin position="350"/>
        <end position="377"/>
    </location>
</feature>
<gene>
    <name evidence="9" type="ORF">BCR43DRAFT_532616</name>
</gene>
<dbReference type="PANTHER" id="PTHR10984:SF25">
    <property type="entry name" value="ENDOPLASMIC RETICULUM-GOLGI INTERMEDIATE COMPARTMENT PROTEIN 3"/>
    <property type="match status" value="1"/>
</dbReference>
<dbReference type="FunCoup" id="A0A1X2H2W7">
    <property type="interactions" value="427"/>
</dbReference>
<dbReference type="STRING" id="13706.A0A1X2H2W7"/>
<feature type="domain" description="Endoplasmic reticulum vesicle transporter C-terminal" evidence="7">
    <location>
        <begin position="137"/>
        <end position="373"/>
    </location>
</feature>
<dbReference type="AlphaFoldDB" id="A0A1X2H2W7"/>
<protein>
    <submittedName>
        <fullName evidence="9">Endoplasmic reticulum vesicle transporter-domain-containing protein</fullName>
    </submittedName>
</protein>
<name>A0A1X2H2W7_SYNRA</name>
<evidence type="ECO:0000256" key="2">
    <source>
        <dbReference type="ARBA" id="ARBA00005648"/>
    </source>
</evidence>
<dbReference type="InterPro" id="IPR012936">
    <property type="entry name" value="Erv_C"/>
</dbReference>
<keyword evidence="5 6" id="KW-0472">Membrane</keyword>
<dbReference type="InterPro" id="IPR045888">
    <property type="entry name" value="Erv"/>
</dbReference>
<sequence>MARQGSLAFRFRQFDAYAKTLDDFRVKTTAGATVTVISALIIVYLVMSELIAYRTPAWRPELVVDKGRKEKMNIHFNVTFPKMPCHMLSLDIMDDSGEHISGYTHDIYKVRLDRMGVPIHTEKTNTLQNNGDACGSCYGAKSIREDGCCNTCDEVRQAYANSGWGIQNEDNFEQCVREGWKERIAKQADEGCNVHGQLSVNKVRGNFHIAPGQSFQNANMHVHDLKSFFQGAPDGHAFDLSHEIHLLRFGPDPATLQTSKKLKSDPTAAVTNALAGTSRTATRSRTVYQYFLKIVSTQLEPLRGTPVYTNQYSVTQNERVLDEHAGGLPGVFFIMDISPMLIIYREERSSFASFLTGVCAIIGGIFTVAGLFDRVVYRAERSLKKKMDLGKTL</sequence>
<comment type="subcellular location">
    <subcellularLocation>
        <location evidence="1">Membrane</location>
        <topology evidence="1">Multi-pass membrane protein</topology>
    </subcellularLocation>
</comment>
<evidence type="ECO:0000313" key="9">
    <source>
        <dbReference type="EMBL" id="ORY92123.1"/>
    </source>
</evidence>
<comment type="caution">
    <text evidence="9">The sequence shown here is derived from an EMBL/GenBank/DDBJ whole genome shotgun (WGS) entry which is preliminary data.</text>
</comment>
<accession>A0A1X2H2W7</accession>
<dbReference type="Pfam" id="PF13850">
    <property type="entry name" value="ERGIC_N"/>
    <property type="match status" value="1"/>
</dbReference>
<dbReference type="GO" id="GO:0000139">
    <property type="term" value="C:Golgi membrane"/>
    <property type="evidence" value="ECO:0007669"/>
    <property type="project" value="TreeGrafter"/>
</dbReference>
<dbReference type="OMA" id="QRHEGCR"/>
<organism evidence="9 10">
    <name type="scientific">Syncephalastrum racemosum</name>
    <name type="common">Filamentous fungus</name>
    <dbReference type="NCBI Taxonomy" id="13706"/>
    <lineage>
        <taxon>Eukaryota</taxon>
        <taxon>Fungi</taxon>
        <taxon>Fungi incertae sedis</taxon>
        <taxon>Mucoromycota</taxon>
        <taxon>Mucoromycotina</taxon>
        <taxon>Mucoromycetes</taxon>
        <taxon>Mucorales</taxon>
        <taxon>Syncephalastraceae</taxon>
        <taxon>Syncephalastrum</taxon>
    </lineage>
</organism>
<dbReference type="GO" id="GO:0006890">
    <property type="term" value="P:retrograde vesicle-mediated transport, Golgi to endoplasmic reticulum"/>
    <property type="evidence" value="ECO:0007669"/>
    <property type="project" value="TreeGrafter"/>
</dbReference>
<evidence type="ECO:0000259" key="8">
    <source>
        <dbReference type="Pfam" id="PF13850"/>
    </source>
</evidence>
<evidence type="ECO:0000256" key="1">
    <source>
        <dbReference type="ARBA" id="ARBA00004141"/>
    </source>
</evidence>
<dbReference type="Proteomes" id="UP000242180">
    <property type="component" value="Unassembled WGS sequence"/>
</dbReference>
<reference evidence="9 10" key="1">
    <citation type="submission" date="2016-07" db="EMBL/GenBank/DDBJ databases">
        <title>Pervasive Adenine N6-methylation of Active Genes in Fungi.</title>
        <authorList>
            <consortium name="DOE Joint Genome Institute"/>
            <person name="Mondo S.J."/>
            <person name="Dannebaum R.O."/>
            <person name="Kuo R.C."/>
            <person name="Labutti K."/>
            <person name="Haridas S."/>
            <person name="Kuo A."/>
            <person name="Salamov A."/>
            <person name="Ahrendt S.R."/>
            <person name="Lipzen A."/>
            <person name="Sullivan W."/>
            <person name="Andreopoulos W.B."/>
            <person name="Clum A."/>
            <person name="Lindquist E."/>
            <person name="Daum C."/>
            <person name="Ramamoorthy G.K."/>
            <person name="Gryganskyi A."/>
            <person name="Culley D."/>
            <person name="Magnuson J.K."/>
            <person name="James T.Y."/>
            <person name="O'Malley M.A."/>
            <person name="Stajich J.E."/>
            <person name="Spatafora J.W."/>
            <person name="Visel A."/>
            <person name="Grigoriev I.V."/>
        </authorList>
    </citation>
    <scope>NUCLEOTIDE SEQUENCE [LARGE SCALE GENOMIC DNA]</scope>
    <source>
        <strain evidence="9 10">NRRL 2496</strain>
    </source>
</reference>
<feature type="domain" description="Endoplasmic reticulum vesicle transporter N-terminal" evidence="8">
    <location>
        <begin position="11"/>
        <end position="99"/>
    </location>
</feature>
<dbReference type="Pfam" id="PF07970">
    <property type="entry name" value="COPIIcoated_ERV"/>
    <property type="match status" value="1"/>
</dbReference>
<evidence type="ECO:0000256" key="6">
    <source>
        <dbReference type="SAM" id="Phobius"/>
    </source>
</evidence>
<proteinExistence type="inferred from homology"/>
<dbReference type="GO" id="GO:0006888">
    <property type="term" value="P:endoplasmic reticulum to Golgi vesicle-mediated transport"/>
    <property type="evidence" value="ECO:0007669"/>
    <property type="project" value="TreeGrafter"/>
</dbReference>
<keyword evidence="10" id="KW-1185">Reference proteome</keyword>
<keyword evidence="3 6" id="KW-0812">Transmembrane</keyword>
<dbReference type="InParanoid" id="A0A1X2H2W7"/>
<dbReference type="InterPro" id="IPR039542">
    <property type="entry name" value="Erv_N"/>
</dbReference>
<evidence type="ECO:0000256" key="3">
    <source>
        <dbReference type="ARBA" id="ARBA00022692"/>
    </source>
</evidence>
<dbReference type="GO" id="GO:0030134">
    <property type="term" value="C:COPII-coated ER to Golgi transport vesicle"/>
    <property type="evidence" value="ECO:0007669"/>
    <property type="project" value="TreeGrafter"/>
</dbReference>
<keyword evidence="4 6" id="KW-1133">Transmembrane helix</keyword>
<feature type="transmembrane region" description="Helical" evidence="6">
    <location>
        <begin position="30"/>
        <end position="52"/>
    </location>
</feature>
<dbReference type="EMBL" id="MCGN01000010">
    <property type="protein sequence ID" value="ORY92123.1"/>
    <property type="molecule type" value="Genomic_DNA"/>
</dbReference>